<organism evidence="1 2">
    <name type="scientific">Brassica napus</name>
    <name type="common">Rape</name>
    <dbReference type="NCBI Taxonomy" id="3708"/>
    <lineage>
        <taxon>Eukaryota</taxon>
        <taxon>Viridiplantae</taxon>
        <taxon>Streptophyta</taxon>
        <taxon>Embryophyta</taxon>
        <taxon>Tracheophyta</taxon>
        <taxon>Spermatophyta</taxon>
        <taxon>Magnoliopsida</taxon>
        <taxon>eudicotyledons</taxon>
        <taxon>Gunneridae</taxon>
        <taxon>Pentapetalae</taxon>
        <taxon>rosids</taxon>
        <taxon>malvids</taxon>
        <taxon>Brassicales</taxon>
        <taxon>Brassicaceae</taxon>
        <taxon>Brassiceae</taxon>
        <taxon>Brassica</taxon>
    </lineage>
</organism>
<reference evidence="1 2" key="1">
    <citation type="journal article" date="2014" name="Science">
        <title>Plant genetics. Early allopolyploid evolution in the post-Neolithic Brassica napus oilseed genome.</title>
        <authorList>
            <person name="Chalhoub B."/>
            <person name="Denoeud F."/>
            <person name="Liu S."/>
            <person name="Parkin I.A."/>
            <person name="Tang H."/>
            <person name="Wang X."/>
            <person name="Chiquet J."/>
            <person name="Belcram H."/>
            <person name="Tong C."/>
            <person name="Samans B."/>
            <person name="Correa M."/>
            <person name="Da Silva C."/>
            <person name="Just J."/>
            <person name="Falentin C."/>
            <person name="Koh C.S."/>
            <person name="Le Clainche I."/>
            <person name="Bernard M."/>
            <person name="Bento P."/>
            <person name="Noel B."/>
            <person name="Labadie K."/>
            <person name="Alberti A."/>
            <person name="Charles M."/>
            <person name="Arnaud D."/>
            <person name="Guo H."/>
            <person name="Daviaud C."/>
            <person name="Alamery S."/>
            <person name="Jabbari K."/>
            <person name="Zhao M."/>
            <person name="Edger P.P."/>
            <person name="Chelaifa H."/>
            <person name="Tack D."/>
            <person name="Lassalle G."/>
            <person name="Mestiri I."/>
            <person name="Schnel N."/>
            <person name="Le Paslier M.C."/>
            <person name="Fan G."/>
            <person name="Renault V."/>
            <person name="Bayer P.E."/>
            <person name="Golicz A.A."/>
            <person name="Manoli S."/>
            <person name="Lee T.H."/>
            <person name="Thi V.H."/>
            <person name="Chalabi S."/>
            <person name="Hu Q."/>
            <person name="Fan C."/>
            <person name="Tollenaere R."/>
            <person name="Lu Y."/>
            <person name="Battail C."/>
            <person name="Shen J."/>
            <person name="Sidebottom C.H."/>
            <person name="Wang X."/>
            <person name="Canaguier A."/>
            <person name="Chauveau A."/>
            <person name="Berard A."/>
            <person name="Deniot G."/>
            <person name="Guan M."/>
            <person name="Liu Z."/>
            <person name="Sun F."/>
            <person name="Lim Y.P."/>
            <person name="Lyons E."/>
            <person name="Town C.D."/>
            <person name="Bancroft I."/>
            <person name="Wang X."/>
            <person name="Meng J."/>
            <person name="Ma J."/>
            <person name="Pires J.C."/>
            <person name="King G.J."/>
            <person name="Brunel D."/>
            <person name="Delourme R."/>
            <person name="Renard M."/>
            <person name="Aury J.M."/>
            <person name="Adams K.L."/>
            <person name="Batley J."/>
            <person name="Snowdon R.J."/>
            <person name="Tost J."/>
            <person name="Edwards D."/>
            <person name="Zhou Y."/>
            <person name="Hua W."/>
            <person name="Sharpe A.G."/>
            <person name="Paterson A.H."/>
            <person name="Guan C."/>
            <person name="Wincker P."/>
        </authorList>
    </citation>
    <scope>NUCLEOTIDE SEQUENCE [LARGE SCALE GENOMIC DNA]</scope>
    <source>
        <strain evidence="2">cv. Darmor-bzh</strain>
    </source>
</reference>
<evidence type="ECO:0000313" key="2">
    <source>
        <dbReference type="Proteomes" id="UP000028999"/>
    </source>
</evidence>
<accession>A0A078I9H1</accession>
<keyword evidence="2" id="KW-1185">Reference proteome</keyword>
<evidence type="ECO:0000313" key="1">
    <source>
        <dbReference type="EMBL" id="CDY46019.1"/>
    </source>
</evidence>
<protein>
    <submittedName>
        <fullName evidence="1">BnaA02g17070D protein</fullName>
    </submittedName>
</protein>
<name>A0A078I9H1_BRANA</name>
<dbReference type="PaxDb" id="3708-A0A078I9H1"/>
<proteinExistence type="predicted"/>
<dbReference type="EMBL" id="LK032646">
    <property type="protein sequence ID" value="CDY46019.1"/>
    <property type="molecule type" value="Genomic_DNA"/>
</dbReference>
<gene>
    <name evidence="1" type="primary">BnaA02g17070D</name>
    <name evidence="1" type="ORF">GSBRNA2T00083135001</name>
</gene>
<dbReference type="Proteomes" id="UP000028999">
    <property type="component" value="Unassembled WGS sequence"/>
</dbReference>
<sequence>MAFLKERETVLVVW</sequence>